<gene>
    <name evidence="8" type="ORF">THRCLA_05785</name>
</gene>
<evidence type="ECO:0000313" key="8">
    <source>
        <dbReference type="EMBL" id="OQS01070.1"/>
    </source>
</evidence>
<dbReference type="PANTHER" id="PTHR13378:SF1">
    <property type="entry name" value="RAGULATOR COMPLEX PROTEIN LAMTOR3"/>
    <property type="match status" value="1"/>
</dbReference>
<comment type="caution">
    <text evidence="8">The sequence shown here is derived from an EMBL/GenBank/DDBJ whole genome shotgun (WGS) entry which is preliminary data.</text>
</comment>
<dbReference type="InterPro" id="IPR059242">
    <property type="entry name" value="mS23_dom"/>
</dbReference>
<evidence type="ECO:0000256" key="1">
    <source>
        <dbReference type="ARBA" id="ARBA00004173"/>
    </source>
</evidence>
<accession>A0A1V9ZTG2</accession>
<dbReference type="GO" id="GO:0071986">
    <property type="term" value="C:Ragulator complex"/>
    <property type="evidence" value="ECO:0007669"/>
    <property type="project" value="TreeGrafter"/>
</dbReference>
<evidence type="ECO:0000313" key="9">
    <source>
        <dbReference type="Proteomes" id="UP000243217"/>
    </source>
</evidence>
<dbReference type="CDD" id="cd23701">
    <property type="entry name" value="At1g26750"/>
    <property type="match status" value="1"/>
</dbReference>
<dbReference type="InterPro" id="IPR015019">
    <property type="entry name" value="LAMTOR3"/>
</dbReference>
<name>A0A1V9ZTG2_9STRA</name>
<reference evidence="8 9" key="1">
    <citation type="journal article" date="2014" name="Genome Biol. Evol.">
        <title>The secreted proteins of Achlya hypogyna and Thraustotheca clavata identify the ancestral oomycete secretome and reveal gene acquisitions by horizontal gene transfer.</title>
        <authorList>
            <person name="Misner I."/>
            <person name="Blouin N."/>
            <person name="Leonard G."/>
            <person name="Richards T.A."/>
            <person name="Lane C.E."/>
        </authorList>
    </citation>
    <scope>NUCLEOTIDE SEQUENCE [LARGE SCALE GENOMIC DNA]</scope>
    <source>
        <strain evidence="8 9">ATCC 34112</strain>
    </source>
</reference>
<keyword evidence="6" id="KW-0687">Ribonucleoprotein</keyword>
<evidence type="ECO:0000256" key="2">
    <source>
        <dbReference type="ARBA" id="ARBA00005356"/>
    </source>
</evidence>
<proteinExistence type="inferred from homology"/>
<comment type="subcellular location">
    <subcellularLocation>
        <location evidence="1">Mitochondrion</location>
    </subcellularLocation>
</comment>
<dbReference type="Pfam" id="PF08923">
    <property type="entry name" value="MAPKK1_Int"/>
    <property type="match status" value="1"/>
</dbReference>
<evidence type="ECO:0000256" key="4">
    <source>
        <dbReference type="ARBA" id="ARBA00022980"/>
    </source>
</evidence>
<comment type="similarity">
    <text evidence="3">Belongs to the mitochondrion-specific ribosomal protein mS23 family.</text>
</comment>
<evidence type="ECO:0000256" key="6">
    <source>
        <dbReference type="ARBA" id="ARBA00023274"/>
    </source>
</evidence>
<dbReference type="SMART" id="SM01278">
    <property type="entry name" value="MAPKK1_Int"/>
    <property type="match status" value="1"/>
</dbReference>
<dbReference type="AlphaFoldDB" id="A0A1V9ZTG2"/>
<comment type="similarity">
    <text evidence="2">Belongs to the LAMTOR3 family.</text>
</comment>
<keyword evidence="5" id="KW-0496">Mitochondrion</keyword>
<evidence type="ECO:0000256" key="3">
    <source>
        <dbReference type="ARBA" id="ARBA00009864"/>
    </source>
</evidence>
<sequence length="316" mass="35798">MGRARKIIKDVITHTRGMVRNRGMEAPEWLEMVNRFPPPAMPRTDYDKLPKIEFPQDRLAELYARKCGFPTDDETAYEFADEQLNLIELGVPEKKAFQMLMEKYQHVEGERFLQKYYQARGEEFIPSSKPFEMVDRWAAQEAAAIKEGMRMEFEDAQEVTSLEKEYRHNERSCGGGKEDMTCFLYRLFDGVGATCSILCRRFDSLSAILVSTSEGVPLLKVEQVNDSELSLDDAETVLPSVFAAAEEQAGKLQFGTMNSITAFYESMVLIHVNYLPLVITLIAQNTAKVGALLDLSEELKATLLPLKKATEVTEGH</sequence>
<dbReference type="SUPFAM" id="SSF103196">
    <property type="entry name" value="Roadblock/LC7 domain"/>
    <property type="match status" value="1"/>
</dbReference>
<evidence type="ECO:0000256" key="5">
    <source>
        <dbReference type="ARBA" id="ARBA00023128"/>
    </source>
</evidence>
<evidence type="ECO:0000256" key="7">
    <source>
        <dbReference type="ARBA" id="ARBA00035137"/>
    </source>
</evidence>
<dbReference type="Gene3D" id="3.30.450.30">
    <property type="entry name" value="Dynein light chain 2a, cytoplasmic"/>
    <property type="match status" value="1"/>
</dbReference>
<organism evidence="8 9">
    <name type="scientific">Thraustotheca clavata</name>
    <dbReference type="NCBI Taxonomy" id="74557"/>
    <lineage>
        <taxon>Eukaryota</taxon>
        <taxon>Sar</taxon>
        <taxon>Stramenopiles</taxon>
        <taxon>Oomycota</taxon>
        <taxon>Saprolegniomycetes</taxon>
        <taxon>Saprolegniales</taxon>
        <taxon>Achlyaceae</taxon>
        <taxon>Thraustotheca</taxon>
    </lineage>
</organism>
<protein>
    <recommendedName>
        <fullName evidence="7">Small ribosomal subunit protein mS23</fullName>
    </recommendedName>
</protein>
<dbReference type="Proteomes" id="UP000243217">
    <property type="component" value="Unassembled WGS sequence"/>
</dbReference>
<keyword evidence="9" id="KW-1185">Reference proteome</keyword>
<dbReference type="EMBL" id="JNBS01001675">
    <property type="protein sequence ID" value="OQS01070.1"/>
    <property type="molecule type" value="Genomic_DNA"/>
</dbReference>
<dbReference type="GO" id="GO:0032008">
    <property type="term" value="P:positive regulation of TOR signaling"/>
    <property type="evidence" value="ECO:0007669"/>
    <property type="project" value="TreeGrafter"/>
</dbReference>
<keyword evidence="4" id="KW-0689">Ribosomal protein</keyword>
<dbReference type="OrthoDB" id="58231at2759"/>
<dbReference type="GO" id="GO:0071230">
    <property type="term" value="P:cellular response to amino acid stimulus"/>
    <property type="evidence" value="ECO:0007669"/>
    <property type="project" value="TreeGrafter"/>
</dbReference>
<dbReference type="PANTHER" id="PTHR13378">
    <property type="entry name" value="REGULATOR COMPLEX PROTEIN LAMTOR3"/>
    <property type="match status" value="1"/>
</dbReference>